<dbReference type="Pfam" id="PF25033">
    <property type="entry name" value="VPS13_M"/>
    <property type="match status" value="1"/>
</dbReference>
<evidence type="ECO:0000259" key="5">
    <source>
        <dbReference type="Pfam" id="PF12624"/>
    </source>
</evidence>
<feature type="domain" description="Intermembrane lipid transfer protein VPS13-like C-terminal" evidence="7">
    <location>
        <begin position="3042"/>
        <end position="3147"/>
    </location>
</feature>
<name>A0A815RHT1_ADIRI</name>
<dbReference type="InterPro" id="IPR056747">
    <property type="entry name" value="VPS13-like_M"/>
</dbReference>
<dbReference type="InterPro" id="IPR026847">
    <property type="entry name" value="VPS13"/>
</dbReference>
<feature type="compositionally biased region" description="Low complexity" evidence="4">
    <location>
        <begin position="990"/>
        <end position="1003"/>
    </location>
</feature>
<dbReference type="GO" id="GO:0006623">
    <property type="term" value="P:protein targeting to vacuole"/>
    <property type="evidence" value="ECO:0007669"/>
    <property type="project" value="TreeGrafter"/>
</dbReference>
<dbReference type="Proteomes" id="UP000663852">
    <property type="component" value="Unassembled WGS sequence"/>
</dbReference>
<dbReference type="InterPro" id="IPR026854">
    <property type="entry name" value="VPS13_N"/>
</dbReference>
<keyword evidence="3" id="KW-0175">Coiled coil</keyword>
<proteinExistence type="inferred from homology"/>
<keyword evidence="2" id="KW-0813">Transport</keyword>
<reference evidence="8" key="1">
    <citation type="submission" date="2021-02" db="EMBL/GenBank/DDBJ databases">
        <authorList>
            <person name="Nowell W R."/>
        </authorList>
    </citation>
    <scope>NUCLEOTIDE SEQUENCE</scope>
</reference>
<evidence type="ECO:0008006" key="10">
    <source>
        <dbReference type="Google" id="ProtNLM"/>
    </source>
</evidence>
<dbReference type="OrthoDB" id="428159at2759"/>
<comment type="caution">
    <text evidence="8">The sequence shown here is derived from an EMBL/GenBank/DDBJ whole genome shotgun (WGS) entry which is preliminary data.</text>
</comment>
<dbReference type="GO" id="GO:0045053">
    <property type="term" value="P:protein retention in Golgi apparatus"/>
    <property type="evidence" value="ECO:0007669"/>
    <property type="project" value="TreeGrafter"/>
</dbReference>
<dbReference type="EMBL" id="CAJNOJ010000529">
    <property type="protein sequence ID" value="CAF1476970.1"/>
    <property type="molecule type" value="Genomic_DNA"/>
</dbReference>
<dbReference type="InterPro" id="IPR056748">
    <property type="entry name" value="VPS13-like_C"/>
</dbReference>
<gene>
    <name evidence="8" type="ORF">EDS130_LOCUS41179</name>
</gene>
<evidence type="ECO:0000259" key="6">
    <source>
        <dbReference type="Pfam" id="PF25033"/>
    </source>
</evidence>
<dbReference type="PANTHER" id="PTHR16166">
    <property type="entry name" value="VACUOLAR PROTEIN SORTING-ASSOCIATED PROTEIN VPS13"/>
    <property type="match status" value="1"/>
</dbReference>
<protein>
    <recommendedName>
        <fullName evidence="10">Vacuolar protein sorting-associated protein</fullName>
    </recommendedName>
</protein>
<evidence type="ECO:0000256" key="1">
    <source>
        <dbReference type="ARBA" id="ARBA00006545"/>
    </source>
</evidence>
<accession>A0A815RHT1</accession>
<feature type="coiled-coil region" evidence="3">
    <location>
        <begin position="790"/>
        <end position="837"/>
    </location>
</feature>
<dbReference type="Pfam" id="PF12624">
    <property type="entry name" value="VPS13_N"/>
    <property type="match status" value="1"/>
</dbReference>
<evidence type="ECO:0000259" key="7">
    <source>
        <dbReference type="Pfam" id="PF25037"/>
    </source>
</evidence>
<dbReference type="PANTHER" id="PTHR16166:SF93">
    <property type="entry name" value="INTERMEMBRANE LIPID TRANSFER PROTEIN VPS13"/>
    <property type="match status" value="1"/>
</dbReference>
<feature type="domain" description="VPS13-like middle region" evidence="6">
    <location>
        <begin position="1135"/>
        <end position="1794"/>
    </location>
</feature>
<evidence type="ECO:0000313" key="8">
    <source>
        <dbReference type="EMBL" id="CAF1476970.1"/>
    </source>
</evidence>
<dbReference type="Pfam" id="PF25037">
    <property type="entry name" value="VPS13_C"/>
    <property type="match status" value="1"/>
</dbReference>
<feature type="domain" description="Chorein N-terminal" evidence="5">
    <location>
        <begin position="2"/>
        <end position="674"/>
    </location>
</feature>
<evidence type="ECO:0000313" key="9">
    <source>
        <dbReference type="Proteomes" id="UP000663852"/>
    </source>
</evidence>
<evidence type="ECO:0000256" key="2">
    <source>
        <dbReference type="ARBA" id="ARBA00022448"/>
    </source>
</evidence>
<organism evidence="8 9">
    <name type="scientific">Adineta ricciae</name>
    <name type="common">Rotifer</name>
    <dbReference type="NCBI Taxonomy" id="249248"/>
    <lineage>
        <taxon>Eukaryota</taxon>
        <taxon>Metazoa</taxon>
        <taxon>Spiralia</taxon>
        <taxon>Gnathifera</taxon>
        <taxon>Rotifera</taxon>
        <taxon>Eurotatoria</taxon>
        <taxon>Bdelloidea</taxon>
        <taxon>Adinetida</taxon>
        <taxon>Adinetidae</taxon>
        <taxon>Adineta</taxon>
    </lineage>
</organism>
<feature type="region of interest" description="Disordered" evidence="4">
    <location>
        <begin position="982"/>
        <end position="1003"/>
    </location>
</feature>
<evidence type="ECO:0000256" key="4">
    <source>
        <dbReference type="SAM" id="MobiDB-lite"/>
    </source>
</evidence>
<sequence length="3187" mass="370757">MVFAHVTAFFVDKFLGNYIEDIDSHQLKISLWSGDVTLENVHLKSNALNDLNLPFEIHTGFLEKLQVHLPWKHLYTHPTKIHINGFYLVLKPKTDVHYDPEQSEQREYENKMKEVEKVEEFRRQREKYANNDKGLHHKDTFVERLQFHILRNLEITVENIHITFDDQTTKSYSFQFGLTLNYLKLYTTNEQWEEMESKEESKIIYKFGEINQLSIYWNSNVQSRLNLTKEQIIDDLKSTNHLNYPKMNYILQPLNCQSKFQIRKSAQEQDFQQPVLNTSIIFDEIYLNINKNQYSDLLDLLEYTDYLNMKSKFLKYDRFNEEKASRRRWKFAYTVLLHESIRPRLASFKWENMKENLKRYKEYHEIYFKKLIHHANKSDQQQIIDLEKQIDIFNLIYIRRTAQIEYKKKKLEEKDLSWWDKLSNWWSSDSDNPEFQLNDTLVNEERNKLYDAIGYKDQQEDQIAYPNNYIDIIGSLKLNLIRINVWSFLNQNDSNLNLITTLSIKQSQVEYQRRPAKDDFMILFDCQSLKIVGINESIRPILIEKFHSNSTNFLHLEFESHPVETNVDYRIYGLSQSLIVNYHYETMNQLFRCFLPDRHHDLQGIKEAAYSIYTDIKHQTQFLLSENLKKIQDLDINFDLQSIYFIISEYQSKSQFSSSPTSPMICLDSGHLTFKGGKVNIFDIEEDYSTFVPIEIQLKKTQFLYLNQDESWKELITKSDSKAHLIKPITITLDILKSIQIDNFDIPIWKMSGEINAIECELSETRLFGLLKLIQMIPFPDSFQNNQPKEEKERKKIESTKKKYETVEDMTPVKKILHEEQQDLEKQIEINENHSQKQRKQLQFHFLLSKINVKIRRCLLEMSDLTEDFLCLSLETIEVEAMMKTYDIQLNFSLEDFQIIHYEFETKINEKLNLFSRKTNSKLLIIRCLLTSNSNPLFASEPYFSIENQISIEINPLQIYFHLQAFSSMISFQNQLQHKLSQIPKRKPMNSSSTTTSSSSNQNKSSFEIHFHIKQICLLIGSESIHLIYFELKEFQGKFSKTNVKMLLNLTLNDLRLIDLFDKSRYQFILSKENLEKNLLEIDLSIFNSANKSIKSFTKHQSYFKGFIQKLNFIFLYKYLQLIQSLSNVFQSEGKEETINEESSDEPNEIFQILNKYQKHSIKFDADFVFHAPNVLIPRNSYSNQGICIDLGKFSMKTDSNGKSNEQYRILFENFSISRFCVNDENLFTNQIELFQCSTFQTLIQRNFNENNEIVIKIQWDHLQFHFDKNDFGTIQCILNENFKEKIFFQFPTLESYSENEDQLPIVVETPKRQIKEKETSPKLKLIFEMKEIGLILYSTETNIENSTRDENSKFLSFSMKFIEMNIEYFSNSNLNGLCQIQQMTLDDFQNKSISRLIDKSLNSNEKQSLLNIEIQFNQTNHLIKSQMESFYICITPDLLNSIKDFLNYNLPLKQNPRRTQNPIVLDVPLPAKHCPGRLTIKSAEKQKKKSIITSQVSKTSSSIEMIIEFELKPSEIILLEDQNKSDSDCLVLKLDLSMRMINVNDQTKLAAQIKDLSFFGTNFQDLKQSKIRYTVLSQTQINLIMLMRTNEQKIDLNLSDLSISIDPTLIKTFVTLANSIQTIDKKPKEDKEKINSKTIFIPKPFKDSSFWFIQDSEEKEEILDETDLLQVTTGTTSEKTKQIQEKEKQKQIEKNENLSQELIINLNIIEVKLELGKGSSTRPVVALCLSNIFAQIHNWSTDLLVSASVQWELALFNDHILAWEPLIEPIIDDKGIIQSPWTISCETHQDLKDENEVENRYLLEDEKDSNVKENRNESEMKKLISIRAEYLLNVTLTKTTLDLFQRISTMFNELYEKNLPSDIDEQQTMLIIQNQTGFDITIYDIRGIQFQKDKEPVDKLIHLKQNQSIELTVPEERLSATHLPAIAEQVSKRKQEFQVKFGEIDVLVDINQTWRRVYDYSESLVPSWPIQLLCDSQIYEERRRIVLSSIIKISNRTQMPLILLDADSIEKNQLNSITKIDVNQEYYLPIQILYQRVTPRLYFTIDQGDSANGFNDFISFDWANESSSDRIVKLKDGRQAHYVVYKEEIEAYSENTDEPNRKTFHIYVKLALHLLNLLPIPIVCSIDNVEQCELKPSELYHSIQGHKKSNLIFKIPSYNQSSWISEAINLNEKGHGIHNEFIVKFTNLSTGDDLRMILRVDTYRQSYRASFYSPYWIINGTDLKFQFKIDNEKSFVDVVDQPYFICPKKYHSESNKKKGHIRLFSIEDDESISQWSEAFSLDVIKSTGMATCSVKNDRDYLICIDIVTSSFGMTKIITLIPSTAIVNNSSSQIQIAEYSKENLQWKSIESKEMISYWPRFIEEGLMFVRYESNERGSLVSIKDKHRTLLHMNDEERPALHVEVVSTDFDGFRIIFGDYQNGDAAVLIVNTLLNQPISFQQKDHLQTQVLPAQYYVYYTWNDPFKPKQLDISIGQFTATLELNPMCGSLGKEENEKIYYATFHDGPQTVLIFSIDQSVIESVSDMPSLSEKMKDYIEISFHSIGLSIIDDINRTDLFYVTINPTKEIWTEKRKISSQPLSIKLNEHLDQHYKTFSKSNQQTENQFEIEKNRYVTFNDDESAEITDDEGHRVIVHRECLPGVWFGYSWSFSNMAIHLKVNHIQIDNQLQIAMFPTILYPIVSKAAGNDIPGKPFVELSVLKSESTRSNTIHIKYFKLLIQEFAIAADQGLIMALIQFVKPEKNEAAPTVNMESDLKRIERPLAILSNEGTDNTSQETKIYFNDLHLSPLKIHVSFSMRGSKADQLLLAEYPLADFLLQLFNLAEVQDVILKLNYYEKKDDRYSVTKLTKEITSHYQNQFLKQLHVVVLGLDVLGNPFGLIRGVAGGVESFFYEPYKGAMEGPVEFLEGIATGTKYFVGSVIGGAAGALSKVTEATSKGLATATLDKDYQNARIQRKEIQAEVQPEIVSSGKNALKDVIKGVKGVVKKPIKGAKQGGAQGFMKGLGKGFLGLVGRPASGVADLTSTSFKLIKKVATHEIIIHRIRHPRHIGRDGIVRPSIAHETLGKFIYDKFDESLHGENEGYIAHIESSITPPSLLFATTKQVIFLVEDPSSEGIFKVEWTLNYKDIKGDPTVKFNPNYIEFIIKETNAIGITKKDIIHARVIPYQTVAEARFIVDKIIETTKALEV</sequence>
<evidence type="ECO:0000256" key="3">
    <source>
        <dbReference type="SAM" id="Coils"/>
    </source>
</evidence>
<comment type="similarity">
    <text evidence="1">Belongs to the VPS13 family.</text>
</comment>